<dbReference type="Proteomes" id="UP000321548">
    <property type="component" value="Unassembled WGS sequence"/>
</dbReference>
<feature type="domain" description="TadE-like" evidence="2">
    <location>
        <begin position="22"/>
        <end position="64"/>
    </location>
</feature>
<feature type="transmembrane region" description="Helical" evidence="1">
    <location>
        <begin position="21"/>
        <end position="42"/>
    </location>
</feature>
<organism evidence="3 4">
    <name type="scientific">Zeimonas arvi</name>
    <dbReference type="NCBI Taxonomy" id="2498847"/>
    <lineage>
        <taxon>Bacteria</taxon>
        <taxon>Pseudomonadati</taxon>
        <taxon>Pseudomonadota</taxon>
        <taxon>Betaproteobacteria</taxon>
        <taxon>Burkholderiales</taxon>
        <taxon>Burkholderiaceae</taxon>
        <taxon>Zeimonas</taxon>
    </lineage>
</organism>
<comment type="caution">
    <text evidence="3">The sequence shown here is derived from an EMBL/GenBank/DDBJ whole genome shotgun (WGS) entry which is preliminary data.</text>
</comment>
<protein>
    <submittedName>
        <fullName evidence="3">Pilus assembly protein</fullName>
    </submittedName>
</protein>
<name>A0A5C8NY62_9BURK</name>
<gene>
    <name evidence="3" type="ORF">FHP08_08265</name>
</gene>
<dbReference type="InterPro" id="IPR012495">
    <property type="entry name" value="TadE-like_dom"/>
</dbReference>
<dbReference type="EMBL" id="VDUY01000003">
    <property type="protein sequence ID" value="TXL66060.1"/>
    <property type="molecule type" value="Genomic_DNA"/>
</dbReference>
<keyword evidence="1" id="KW-0812">Transmembrane</keyword>
<evidence type="ECO:0000313" key="4">
    <source>
        <dbReference type="Proteomes" id="UP000321548"/>
    </source>
</evidence>
<evidence type="ECO:0000256" key="1">
    <source>
        <dbReference type="SAM" id="Phobius"/>
    </source>
</evidence>
<dbReference type="Pfam" id="PF07811">
    <property type="entry name" value="TadE"/>
    <property type="match status" value="1"/>
</dbReference>
<dbReference type="AlphaFoldDB" id="A0A5C8NY62"/>
<keyword evidence="1" id="KW-0472">Membrane</keyword>
<evidence type="ECO:0000259" key="2">
    <source>
        <dbReference type="Pfam" id="PF07811"/>
    </source>
</evidence>
<keyword evidence="1" id="KW-1133">Transmembrane helix</keyword>
<proteinExistence type="predicted"/>
<reference evidence="3 4" key="1">
    <citation type="submission" date="2019-06" db="EMBL/GenBank/DDBJ databases">
        <title>Quisquiliibacterium sp. nov., isolated from a maize field.</title>
        <authorList>
            <person name="Lin S.-Y."/>
            <person name="Tsai C.-F."/>
            <person name="Young C.-C."/>
        </authorList>
    </citation>
    <scope>NUCLEOTIDE SEQUENCE [LARGE SCALE GENOMIC DNA]</scope>
    <source>
        <strain evidence="3 4">CC-CFT501</strain>
    </source>
</reference>
<keyword evidence="4" id="KW-1185">Reference proteome</keyword>
<dbReference type="OrthoDB" id="5397339at2"/>
<evidence type="ECO:0000313" key="3">
    <source>
        <dbReference type="EMBL" id="TXL66060.1"/>
    </source>
</evidence>
<accession>A0A5C8NY62</accession>
<sequence length="169" mass="17676">MKIKRPGSVPATFKGDASRQTGATVVEFALVAIIFLFLLIAITDLGRWFFTANAASEAARLGARLAVVCSPASWSTSLVAKMQAFVPTLQPANVTFESFPSNSCDPYGSDPATVCTGVSVTVSGVTLQPISPFFPQVSIPPFKVTLPRESMATSLSEVSGGPSVNSVCN</sequence>
<dbReference type="RefSeq" id="WP_147703974.1">
    <property type="nucleotide sequence ID" value="NZ_VDUY01000003.1"/>
</dbReference>